<name>A0A392SB05_9FABA</name>
<protein>
    <submittedName>
        <fullName evidence="1">Uncharacterized protein</fullName>
    </submittedName>
</protein>
<evidence type="ECO:0000313" key="2">
    <source>
        <dbReference type="Proteomes" id="UP000265520"/>
    </source>
</evidence>
<proteinExistence type="predicted"/>
<dbReference type="Proteomes" id="UP000265520">
    <property type="component" value="Unassembled WGS sequence"/>
</dbReference>
<dbReference type="EMBL" id="LXQA010353119">
    <property type="protein sequence ID" value="MCI46133.1"/>
    <property type="molecule type" value="Genomic_DNA"/>
</dbReference>
<keyword evidence="2" id="KW-1185">Reference proteome</keyword>
<organism evidence="1 2">
    <name type="scientific">Trifolium medium</name>
    <dbReference type="NCBI Taxonomy" id="97028"/>
    <lineage>
        <taxon>Eukaryota</taxon>
        <taxon>Viridiplantae</taxon>
        <taxon>Streptophyta</taxon>
        <taxon>Embryophyta</taxon>
        <taxon>Tracheophyta</taxon>
        <taxon>Spermatophyta</taxon>
        <taxon>Magnoliopsida</taxon>
        <taxon>eudicotyledons</taxon>
        <taxon>Gunneridae</taxon>
        <taxon>Pentapetalae</taxon>
        <taxon>rosids</taxon>
        <taxon>fabids</taxon>
        <taxon>Fabales</taxon>
        <taxon>Fabaceae</taxon>
        <taxon>Papilionoideae</taxon>
        <taxon>50 kb inversion clade</taxon>
        <taxon>NPAAA clade</taxon>
        <taxon>Hologalegina</taxon>
        <taxon>IRL clade</taxon>
        <taxon>Trifolieae</taxon>
        <taxon>Trifolium</taxon>
    </lineage>
</organism>
<accession>A0A392SB05</accession>
<sequence>IGDRHSDGAQRS</sequence>
<evidence type="ECO:0000313" key="1">
    <source>
        <dbReference type="EMBL" id="MCI46133.1"/>
    </source>
</evidence>
<comment type="caution">
    <text evidence="1">The sequence shown here is derived from an EMBL/GenBank/DDBJ whole genome shotgun (WGS) entry which is preliminary data.</text>
</comment>
<reference evidence="1 2" key="1">
    <citation type="journal article" date="2018" name="Front. Plant Sci.">
        <title>Red Clover (Trifolium pratense) and Zigzag Clover (T. medium) - A Picture of Genomic Similarities and Differences.</title>
        <authorList>
            <person name="Dluhosova J."/>
            <person name="Istvanek J."/>
            <person name="Nedelnik J."/>
            <person name="Repkova J."/>
        </authorList>
    </citation>
    <scope>NUCLEOTIDE SEQUENCE [LARGE SCALE GENOMIC DNA]</scope>
    <source>
        <strain evidence="2">cv. 10/8</strain>
        <tissue evidence="1">Leaf</tissue>
    </source>
</reference>
<feature type="non-terminal residue" evidence="1">
    <location>
        <position position="1"/>
    </location>
</feature>